<evidence type="ECO:0000256" key="6">
    <source>
        <dbReference type="ARBA" id="ARBA00023242"/>
    </source>
</evidence>
<evidence type="ECO:0000256" key="1">
    <source>
        <dbReference type="ARBA" id="ARBA00004123"/>
    </source>
</evidence>
<dbReference type="GO" id="GO:0007064">
    <property type="term" value="P:mitotic sister chromatid cohesion"/>
    <property type="evidence" value="ECO:0007669"/>
    <property type="project" value="InterPro"/>
</dbReference>
<gene>
    <name evidence="9" type="primary">SPOSA6832_03990</name>
</gene>
<dbReference type="AlphaFoldDB" id="A0A0D6ER35"/>
<evidence type="ECO:0000313" key="9">
    <source>
        <dbReference type="EMBL" id="CEQ42211.1"/>
    </source>
</evidence>
<feature type="region of interest" description="Disordered" evidence="8">
    <location>
        <begin position="1"/>
        <end position="41"/>
    </location>
</feature>
<evidence type="ECO:0000256" key="3">
    <source>
        <dbReference type="ARBA" id="ARBA00022618"/>
    </source>
</evidence>
<dbReference type="InterPro" id="IPR019440">
    <property type="entry name" value="MAU2"/>
</dbReference>
<evidence type="ECO:0000313" key="10">
    <source>
        <dbReference type="Proteomes" id="UP000243876"/>
    </source>
</evidence>
<dbReference type="GO" id="GO:0051301">
    <property type="term" value="P:cell division"/>
    <property type="evidence" value="ECO:0007669"/>
    <property type="project" value="UniProtKB-KW"/>
</dbReference>
<dbReference type="GO" id="GO:0005634">
    <property type="term" value="C:nucleus"/>
    <property type="evidence" value="ECO:0007669"/>
    <property type="project" value="UniProtKB-SubCell"/>
</dbReference>
<organism evidence="9 10">
    <name type="scientific">Sporidiobolus salmonicolor</name>
    <name type="common">Yeast-like fungus</name>
    <name type="synonym">Sporobolomyces salmonicolor</name>
    <dbReference type="NCBI Taxonomy" id="5005"/>
    <lineage>
        <taxon>Eukaryota</taxon>
        <taxon>Fungi</taxon>
        <taxon>Dikarya</taxon>
        <taxon>Basidiomycota</taxon>
        <taxon>Pucciniomycotina</taxon>
        <taxon>Microbotryomycetes</taxon>
        <taxon>Sporidiobolales</taxon>
        <taxon>Sporidiobolaceae</taxon>
        <taxon>Sporobolomyces</taxon>
    </lineage>
</organism>
<keyword evidence="5" id="KW-0159">Chromosome partition</keyword>
<evidence type="ECO:0000256" key="8">
    <source>
        <dbReference type="SAM" id="MobiDB-lite"/>
    </source>
</evidence>
<name>A0A0D6ER35_SPOSA</name>
<dbReference type="GO" id="GO:0007059">
    <property type="term" value="P:chromosome segregation"/>
    <property type="evidence" value="ECO:0007669"/>
    <property type="project" value="UniProtKB-KW"/>
</dbReference>
<evidence type="ECO:0000256" key="5">
    <source>
        <dbReference type="ARBA" id="ARBA00022829"/>
    </source>
</evidence>
<dbReference type="Pfam" id="PF10345">
    <property type="entry name" value="Cohesin_load"/>
    <property type="match status" value="1"/>
</dbReference>
<keyword evidence="7" id="KW-0131">Cell cycle</keyword>
<keyword evidence="6" id="KW-0539">Nucleus</keyword>
<keyword evidence="10" id="KW-1185">Reference proteome</keyword>
<keyword evidence="4" id="KW-0498">Mitosis</keyword>
<keyword evidence="3" id="KW-0132">Cell division</keyword>
<protein>
    <submittedName>
        <fullName evidence="9">SPOSA6832_03990-mRNA-1:cds</fullName>
    </submittedName>
</protein>
<evidence type="ECO:0000256" key="2">
    <source>
        <dbReference type="ARBA" id="ARBA00008585"/>
    </source>
</evidence>
<dbReference type="OrthoDB" id="5565328at2759"/>
<dbReference type="EMBL" id="CENE01000022">
    <property type="protein sequence ID" value="CEQ42211.1"/>
    <property type="molecule type" value="Genomic_DNA"/>
</dbReference>
<comment type="similarity">
    <text evidence="2">Belongs to the SCC4/mau-2 family.</text>
</comment>
<dbReference type="Proteomes" id="UP000243876">
    <property type="component" value="Unassembled WGS sequence"/>
</dbReference>
<feature type="compositionally biased region" description="Polar residues" evidence="8">
    <location>
        <begin position="12"/>
        <end position="22"/>
    </location>
</feature>
<accession>A0A0D6ER35</accession>
<sequence length="730" mass="77602">MDWQAMQPDALPTSNDSHQPSPSKRLRVETPLPPSALASSASTILSGNPVQPVFRSLPAPAPEPPCSPHLRPLPAPVALLAVAHSLRSSAHSLLPSLAKPPRSVNSHARYARAWNDYYRLSTAAIVILRAAVNATAAGEWTGGRLEIRANAELAEALADLYGGSEQVKSVIPEAERAVARAQAAAQKHPSLAAYHPSLTLLEVRLALLSSKPSKYTRNLLKRLLATPLLSLSPSSPSALAALYAIHAALATLPNIPYAERIASWCTVARIAQENTDEPVRVLATLARARLALEADDGDAGLAALDEIRVQLGPDASSSSGGAAFVTAVKVEFRLIECLRLAQAGEVRAAKEMLKTTHHLLDAPESSTPAFNNGAIPVAGRSGAPLASLRFELPTRSDLYAFTYLASAAIHRDPYGKIPRSLLFVEEGIRTSADKLEGRAALLPIHRLSSVPAIVAATARLKVHLHIFAAELAIMRSALRDAQELLKLAIATARAYGVWDDFAARLTLDIGLLRVAEEEGYAAERCFEAVIRGRKGDKGKEAASDSGASIVQLAELSLLLLSMSAGKQVLPSSSSTPSSSPFHPSFPPPSAACLESLVRSLTSCGPSSAPAARFITELVHALTLGEITKSKAHLSAALNLTTQMGANHARALVLALLANLFTHTRNKENMGGRPVPPESQGTPNEVLVGSPRLGLWLGERLLDAYRGAKEIELAAKQERMNEAHRTVLAKE</sequence>
<evidence type="ECO:0000256" key="7">
    <source>
        <dbReference type="ARBA" id="ARBA00023306"/>
    </source>
</evidence>
<reference evidence="10" key="1">
    <citation type="submission" date="2015-02" db="EMBL/GenBank/DDBJ databases">
        <authorList>
            <person name="Gon?alves P."/>
        </authorList>
    </citation>
    <scope>NUCLEOTIDE SEQUENCE [LARGE SCALE GENOMIC DNA]</scope>
</reference>
<proteinExistence type="inferred from homology"/>
<comment type="subcellular location">
    <subcellularLocation>
        <location evidence="1">Nucleus</location>
    </subcellularLocation>
</comment>
<evidence type="ECO:0000256" key="4">
    <source>
        <dbReference type="ARBA" id="ARBA00022776"/>
    </source>
</evidence>